<evidence type="ECO:0000313" key="3">
    <source>
        <dbReference type="Proteomes" id="UP000036261"/>
    </source>
</evidence>
<protein>
    <recommendedName>
        <fullName evidence="1">Spore protein YkvP/CgeB glycosyl transferase-like domain-containing protein</fullName>
    </recommendedName>
</protein>
<name>A0A0J7KPS1_9FLAO</name>
<dbReference type="EMBL" id="LFND01000007">
    <property type="protein sequence ID" value="KMQ59260.1"/>
    <property type="molecule type" value="Genomic_DNA"/>
</dbReference>
<evidence type="ECO:0000259" key="1">
    <source>
        <dbReference type="Pfam" id="PF13524"/>
    </source>
</evidence>
<dbReference type="AlphaFoldDB" id="A0A0J7KPS1"/>
<dbReference type="STRING" id="558151.ACM46_19185"/>
<dbReference type="OrthoDB" id="3251881at2"/>
<dbReference type="Proteomes" id="UP000036261">
    <property type="component" value="Unassembled WGS sequence"/>
</dbReference>
<feature type="domain" description="Spore protein YkvP/CgeB glycosyl transferase-like" evidence="1">
    <location>
        <begin position="188"/>
        <end position="285"/>
    </location>
</feature>
<evidence type="ECO:0000313" key="2">
    <source>
        <dbReference type="EMBL" id="KMQ59260.1"/>
    </source>
</evidence>
<dbReference type="RefSeq" id="WP_048508312.1">
    <property type="nucleotide sequence ID" value="NZ_LFND01000007.1"/>
</dbReference>
<comment type="caution">
    <text evidence="2">The sequence shown here is derived from an EMBL/GenBank/DDBJ whole genome shotgun (WGS) entry which is preliminary data.</text>
</comment>
<dbReference type="InterPro" id="IPR055259">
    <property type="entry name" value="YkvP/CgeB_Glyco_trans-like"/>
</dbReference>
<reference evidence="2 3" key="1">
    <citation type="journal article" date="2013" name="Int. J. Syst. Evol. Microbiol.">
        <title>Chryseobacterium angstadtii sp. nov., isolated from a newt tank.</title>
        <authorList>
            <person name="Kirk K.E."/>
            <person name="Hoffman J.A."/>
            <person name="Smith K.A."/>
            <person name="Strahan B.L."/>
            <person name="Failor K.C."/>
            <person name="Krebs J.E."/>
            <person name="Gale A.N."/>
            <person name="Do T.D."/>
            <person name="Sontag T.C."/>
            <person name="Batties A.M."/>
            <person name="Mistiszyn K."/>
            <person name="Newman J.D."/>
        </authorList>
    </citation>
    <scope>NUCLEOTIDE SEQUENCE [LARGE SCALE GENOMIC DNA]</scope>
    <source>
        <strain evidence="2 3">KM</strain>
    </source>
</reference>
<accession>A0A0J7KPS1</accession>
<gene>
    <name evidence="2" type="ORF">ACM46_19185</name>
</gene>
<organism evidence="2 3">
    <name type="scientific">Chryseobacterium angstadtii</name>
    <dbReference type="NCBI Taxonomy" id="558151"/>
    <lineage>
        <taxon>Bacteria</taxon>
        <taxon>Pseudomonadati</taxon>
        <taxon>Bacteroidota</taxon>
        <taxon>Flavobacteriia</taxon>
        <taxon>Flavobacteriales</taxon>
        <taxon>Weeksellaceae</taxon>
        <taxon>Chryseobacterium group</taxon>
        <taxon>Chryseobacterium</taxon>
    </lineage>
</organism>
<dbReference type="Gene3D" id="3.40.50.2000">
    <property type="entry name" value="Glycogen Phosphorylase B"/>
    <property type="match status" value="1"/>
</dbReference>
<proteinExistence type="predicted"/>
<dbReference type="CDD" id="cd01635">
    <property type="entry name" value="Glycosyltransferase_GTB-type"/>
    <property type="match status" value="1"/>
</dbReference>
<dbReference type="Pfam" id="PF13524">
    <property type="entry name" value="Glyco_trans_1_2"/>
    <property type="match status" value="1"/>
</dbReference>
<dbReference type="PATRIC" id="fig|558151.6.peg.4044"/>
<keyword evidence="3" id="KW-1185">Reference proteome</keyword>
<sequence>MKICLISFDFWHYDEHIVEKLSDRGIQACHINIGAFTHKNTGERIKNTFSKIFLGKNPKYHKRQSFILESLEKIGKQDQILVINPEAIEESIHQKIREYADRNIAYLYDSMARNPATHLLHYFDTIFSFDDNDVQNFGFEKITNYNYLDHVPASKQRPKLDLFYITSYDQKRLSALNLLINRLNPMKIKFEVYMVGKKGWKNKLNQIIDKKNIDVLKFGRKKIAHHALPAYYKNTKVILDLMRADQTGLSFRIFEAMALEKKVITDNPTIKTYDFYNPHNILVLDKNFRNVKKDFFNTPYEKLPEEVYHKYTLDHWIDTVFKLNS</sequence>